<dbReference type="Proteomes" id="UP000179266">
    <property type="component" value="Unassembled WGS sequence"/>
</dbReference>
<name>A0A1F7S9H3_9BACT</name>
<sequence length="361" mass="43473">MSFWKKNNIDRKVIKKEHSISSEQMREEIEGFFKIKTSGVWIEELPGDASDRKFYRVRFQKKGSYASREHFVLMVLDNGPHAAEIPYINVQRFMKKRNIPVPEIFHFDFKKGYLFLEDLGDVTYERRVKSVSRSERESYYRWAIDLLVQMQFECSDQGKDNCIAFEQFFDKEKFMYEFKFFLSNLIEKYYSKKIEDQDSEIFQRDFSLIAETLAAEEKCFTHRDFHSRNVMIKDGRLILIDFQDARMGCFQYDLASLLRDSYISLDANLMSSMLDYYLRKWNEMGMKGVDRYKFRKIFDYACLQRNIKAAGTFGYLVTVKKLKKYEQYLAPTFEYIHHNLEKYREFRELKQTLGKYIAELK</sequence>
<dbReference type="InterPro" id="IPR011009">
    <property type="entry name" value="Kinase-like_dom_sf"/>
</dbReference>
<evidence type="ECO:0000259" key="1">
    <source>
        <dbReference type="Pfam" id="PF01636"/>
    </source>
</evidence>
<dbReference type="AlphaFoldDB" id="A0A1F7S9H3"/>
<feature type="domain" description="Aminoglycoside phosphotransferase" evidence="1">
    <location>
        <begin position="42"/>
        <end position="284"/>
    </location>
</feature>
<evidence type="ECO:0000313" key="2">
    <source>
        <dbReference type="EMBL" id="OGL50419.1"/>
    </source>
</evidence>
<dbReference type="InterPro" id="IPR002575">
    <property type="entry name" value="Aminoglycoside_PTrfase"/>
</dbReference>
<proteinExistence type="predicted"/>
<organism evidence="2 3">
    <name type="scientific">Candidatus Schekmanbacteria bacterium RBG_13_48_7</name>
    <dbReference type="NCBI Taxonomy" id="1817878"/>
    <lineage>
        <taxon>Bacteria</taxon>
        <taxon>Candidatus Schekmaniibacteriota</taxon>
    </lineage>
</organism>
<reference evidence="2 3" key="1">
    <citation type="journal article" date="2016" name="Nat. Commun.">
        <title>Thousands of microbial genomes shed light on interconnected biogeochemical processes in an aquifer system.</title>
        <authorList>
            <person name="Anantharaman K."/>
            <person name="Brown C.T."/>
            <person name="Hug L.A."/>
            <person name="Sharon I."/>
            <person name="Castelle C.J."/>
            <person name="Probst A.J."/>
            <person name="Thomas B.C."/>
            <person name="Singh A."/>
            <person name="Wilkins M.J."/>
            <person name="Karaoz U."/>
            <person name="Brodie E.L."/>
            <person name="Williams K.H."/>
            <person name="Hubbard S.S."/>
            <person name="Banfield J.F."/>
        </authorList>
    </citation>
    <scope>NUCLEOTIDE SEQUENCE [LARGE SCALE GENOMIC DNA]</scope>
</reference>
<gene>
    <name evidence="2" type="ORF">A2161_13455</name>
</gene>
<dbReference type="Gene3D" id="3.90.1200.10">
    <property type="match status" value="1"/>
</dbReference>
<dbReference type="Pfam" id="PF01636">
    <property type="entry name" value="APH"/>
    <property type="match status" value="1"/>
</dbReference>
<dbReference type="EMBL" id="MGDD01000003">
    <property type="protein sequence ID" value="OGL50419.1"/>
    <property type="molecule type" value="Genomic_DNA"/>
</dbReference>
<comment type="caution">
    <text evidence="2">The sequence shown here is derived from an EMBL/GenBank/DDBJ whole genome shotgun (WGS) entry which is preliminary data.</text>
</comment>
<protein>
    <recommendedName>
        <fullName evidence="1">Aminoglycoside phosphotransferase domain-containing protein</fullName>
    </recommendedName>
</protein>
<accession>A0A1F7S9H3</accession>
<evidence type="ECO:0000313" key="3">
    <source>
        <dbReference type="Proteomes" id="UP000179266"/>
    </source>
</evidence>
<dbReference type="Gene3D" id="3.30.200.20">
    <property type="entry name" value="Phosphorylase Kinase, domain 1"/>
    <property type="match status" value="1"/>
</dbReference>
<dbReference type="SUPFAM" id="SSF56112">
    <property type="entry name" value="Protein kinase-like (PK-like)"/>
    <property type="match status" value="1"/>
</dbReference>